<keyword evidence="3" id="KW-1185">Reference proteome</keyword>
<dbReference type="Proteomes" id="UP000276568">
    <property type="component" value="Unassembled WGS sequence"/>
</dbReference>
<evidence type="ECO:0000259" key="1">
    <source>
        <dbReference type="Pfam" id="PF09851"/>
    </source>
</evidence>
<dbReference type="RefSeq" id="WP_128520991.1">
    <property type="nucleotide sequence ID" value="NZ_CAUWBR010000016.1"/>
</dbReference>
<proteinExistence type="predicted"/>
<evidence type="ECO:0000313" key="2">
    <source>
        <dbReference type="EMBL" id="RNM29306.1"/>
    </source>
</evidence>
<dbReference type="InterPro" id="IPR018649">
    <property type="entry name" value="SHOCT"/>
</dbReference>
<dbReference type="EMBL" id="RJQC01000004">
    <property type="protein sequence ID" value="RNM29306.1"/>
    <property type="molecule type" value="Genomic_DNA"/>
</dbReference>
<protein>
    <submittedName>
        <fullName evidence="2">SHOCT domain-containing protein</fullName>
    </submittedName>
</protein>
<comment type="caution">
    <text evidence="2">The sequence shown here is derived from an EMBL/GenBank/DDBJ whole genome shotgun (WGS) entry which is preliminary data.</text>
</comment>
<organism evidence="2 3">
    <name type="scientific">Absicoccus porci</name>
    <dbReference type="NCBI Taxonomy" id="2486576"/>
    <lineage>
        <taxon>Bacteria</taxon>
        <taxon>Bacillati</taxon>
        <taxon>Bacillota</taxon>
        <taxon>Erysipelotrichia</taxon>
        <taxon>Erysipelotrichales</taxon>
        <taxon>Erysipelotrichaceae</taxon>
        <taxon>Absicoccus</taxon>
    </lineage>
</organism>
<accession>A0A3N0HY86</accession>
<dbReference type="Pfam" id="PF09851">
    <property type="entry name" value="SHOCT"/>
    <property type="match status" value="1"/>
</dbReference>
<reference evidence="2 3" key="1">
    <citation type="submission" date="2018-11" db="EMBL/GenBank/DDBJ databases">
        <title>Clostridium sp. nov., a member of the family Erysipelotrichaceae isolated from pig faeces.</title>
        <authorList>
            <person name="Chang Y.-H."/>
        </authorList>
    </citation>
    <scope>NUCLEOTIDE SEQUENCE [LARGE SCALE GENOMIC DNA]</scope>
    <source>
        <strain evidence="2 3">YH-panp20</strain>
    </source>
</reference>
<dbReference type="AlphaFoldDB" id="A0A3N0HY86"/>
<sequence length="126" mass="14886">MFYEIEGIGTIPPMSFEDDQLVTERKTYPYDQIKDLYITNSAAFSPYAILKVKYDGGVDSVPFNRHRLKVVKHAIKEWRLLQTNKEKKQPTDLDPYQQIKELKELLDMDAITQEEYDKKKKELLDL</sequence>
<dbReference type="OrthoDB" id="306887at2"/>
<gene>
    <name evidence="2" type="ORF">EDX97_09890</name>
</gene>
<feature type="domain" description="SHOCT" evidence="1">
    <location>
        <begin position="97"/>
        <end position="124"/>
    </location>
</feature>
<name>A0A3N0HY86_9FIRM</name>
<evidence type="ECO:0000313" key="3">
    <source>
        <dbReference type="Proteomes" id="UP000276568"/>
    </source>
</evidence>